<dbReference type="GO" id="GO:0070860">
    <property type="term" value="C:RNA polymerase I core factor complex"/>
    <property type="evidence" value="ECO:0007669"/>
    <property type="project" value="TreeGrafter"/>
</dbReference>
<keyword evidence="1" id="KW-0175">Coiled coil</keyword>
<dbReference type="InterPro" id="IPR053029">
    <property type="entry name" value="RNA_pol_I-specific_init_factor"/>
</dbReference>
<dbReference type="OrthoDB" id="2159786at2759"/>
<feature type="compositionally biased region" description="Basic and acidic residues" evidence="2">
    <location>
        <begin position="272"/>
        <end position="285"/>
    </location>
</feature>
<dbReference type="AlphaFoldDB" id="A0A6A5WTA1"/>
<evidence type="ECO:0000313" key="4">
    <source>
        <dbReference type="Proteomes" id="UP000799779"/>
    </source>
</evidence>
<evidence type="ECO:0000256" key="2">
    <source>
        <dbReference type="SAM" id="MobiDB-lite"/>
    </source>
</evidence>
<dbReference type="InterPro" id="IPR007224">
    <property type="entry name" value="TIF_Rrn11"/>
</dbReference>
<dbReference type="GO" id="GO:0001181">
    <property type="term" value="F:RNA polymerase I general transcription initiation factor activity"/>
    <property type="evidence" value="ECO:0007669"/>
    <property type="project" value="InterPro"/>
</dbReference>
<dbReference type="Proteomes" id="UP000799779">
    <property type="component" value="Unassembled WGS sequence"/>
</dbReference>
<feature type="region of interest" description="Disordered" evidence="2">
    <location>
        <begin position="1"/>
        <end position="98"/>
    </location>
</feature>
<dbReference type="GO" id="GO:0017025">
    <property type="term" value="F:TBP-class protein binding"/>
    <property type="evidence" value="ECO:0007669"/>
    <property type="project" value="TreeGrafter"/>
</dbReference>
<dbReference type="PANTHER" id="PTHR28244:SF1">
    <property type="entry name" value="RNA POLYMERASE I-SPECIFIC TRANSCRIPTION INITIATION FACTOR RRN11"/>
    <property type="match status" value="1"/>
</dbReference>
<organism evidence="3 4">
    <name type="scientific">Amniculicola lignicola CBS 123094</name>
    <dbReference type="NCBI Taxonomy" id="1392246"/>
    <lineage>
        <taxon>Eukaryota</taxon>
        <taxon>Fungi</taxon>
        <taxon>Dikarya</taxon>
        <taxon>Ascomycota</taxon>
        <taxon>Pezizomycotina</taxon>
        <taxon>Dothideomycetes</taxon>
        <taxon>Pleosporomycetidae</taxon>
        <taxon>Pleosporales</taxon>
        <taxon>Amniculicolaceae</taxon>
        <taxon>Amniculicola</taxon>
    </lineage>
</organism>
<accession>A0A6A5WTA1</accession>
<name>A0A6A5WTA1_9PLEO</name>
<evidence type="ECO:0000256" key="1">
    <source>
        <dbReference type="SAM" id="Coils"/>
    </source>
</evidence>
<sequence>MQFFATHLLPSQQRTRSSRASQYKPARKRRRDAERDDESSGSPSEDDAQSQLGPSGGPSRVASPDADELRVAGLSNGDVSELPPPPFPHAPGGTSKEKFSLAKLQKELDRLDPPLYAANATSKTAPLGRLDERPALRQHHFGVLTTVLHRCLLEGDYHRAGRAWGMLLRTRIRGRATDPRILGRWGIGAELLLHQTTQNNSRQDEDGEDEDAIFEKHLYTEDGFKLARDYYRRLIVQYPNQRLHPHAIDDRTFYPAMFSLWIYEVNEEANRGRQRLERDRERKANESVQSDEDTSMASIESERTQDVAIMAEELRRAEEIGTRLDEIIVSPPFDKHADLLQLRGMVGLWMGDLILRIEEPNNTENQWGTGSLESVGYTTRDATAGRLKTLSDSRREFEEAQNFLERARSNGLHVGISISNVEEKISEVAKKITELQATSSR</sequence>
<evidence type="ECO:0000313" key="3">
    <source>
        <dbReference type="EMBL" id="KAF2002295.1"/>
    </source>
</evidence>
<gene>
    <name evidence="3" type="ORF">P154DRAFT_521112</name>
</gene>
<dbReference type="Pfam" id="PF04090">
    <property type="entry name" value="Rrn11"/>
    <property type="match status" value="1"/>
</dbReference>
<feature type="compositionally biased region" description="Low complexity" evidence="2">
    <location>
        <begin position="11"/>
        <end position="22"/>
    </location>
</feature>
<keyword evidence="4" id="KW-1185">Reference proteome</keyword>
<reference evidence="3" key="1">
    <citation type="journal article" date="2020" name="Stud. Mycol.">
        <title>101 Dothideomycetes genomes: a test case for predicting lifestyles and emergence of pathogens.</title>
        <authorList>
            <person name="Haridas S."/>
            <person name="Albert R."/>
            <person name="Binder M."/>
            <person name="Bloem J."/>
            <person name="Labutti K."/>
            <person name="Salamov A."/>
            <person name="Andreopoulos B."/>
            <person name="Baker S."/>
            <person name="Barry K."/>
            <person name="Bills G."/>
            <person name="Bluhm B."/>
            <person name="Cannon C."/>
            <person name="Castanera R."/>
            <person name="Culley D."/>
            <person name="Daum C."/>
            <person name="Ezra D."/>
            <person name="Gonzalez J."/>
            <person name="Henrissat B."/>
            <person name="Kuo A."/>
            <person name="Liang C."/>
            <person name="Lipzen A."/>
            <person name="Lutzoni F."/>
            <person name="Magnuson J."/>
            <person name="Mondo S."/>
            <person name="Nolan M."/>
            <person name="Ohm R."/>
            <person name="Pangilinan J."/>
            <person name="Park H.-J."/>
            <person name="Ramirez L."/>
            <person name="Alfaro M."/>
            <person name="Sun H."/>
            <person name="Tritt A."/>
            <person name="Yoshinaga Y."/>
            <person name="Zwiers L.-H."/>
            <person name="Turgeon B."/>
            <person name="Goodwin S."/>
            <person name="Spatafora J."/>
            <person name="Crous P."/>
            <person name="Grigoriev I."/>
        </authorList>
    </citation>
    <scope>NUCLEOTIDE SEQUENCE</scope>
    <source>
        <strain evidence="3">CBS 123094</strain>
    </source>
</reference>
<dbReference type="GO" id="GO:0042790">
    <property type="term" value="P:nucleolar large rRNA transcription by RNA polymerase I"/>
    <property type="evidence" value="ECO:0007669"/>
    <property type="project" value="TreeGrafter"/>
</dbReference>
<protein>
    <submittedName>
        <fullName evidence="3">Uncharacterized protein</fullName>
    </submittedName>
</protein>
<feature type="region of interest" description="Disordered" evidence="2">
    <location>
        <begin position="272"/>
        <end position="300"/>
    </location>
</feature>
<feature type="coiled-coil region" evidence="1">
    <location>
        <begin position="390"/>
        <end position="438"/>
    </location>
</feature>
<feature type="compositionally biased region" description="Acidic residues" evidence="2">
    <location>
        <begin position="35"/>
        <end position="48"/>
    </location>
</feature>
<dbReference type="PANTHER" id="PTHR28244">
    <property type="entry name" value="RNA POLYMERASE I-SPECIFIC TRANSCRIPTION INITIATION FACTOR RRN11"/>
    <property type="match status" value="1"/>
</dbReference>
<proteinExistence type="predicted"/>
<dbReference type="EMBL" id="ML977578">
    <property type="protein sequence ID" value="KAF2002295.1"/>
    <property type="molecule type" value="Genomic_DNA"/>
</dbReference>
<dbReference type="GO" id="GO:0001164">
    <property type="term" value="F:RNA polymerase I core promoter sequence-specific DNA binding"/>
    <property type="evidence" value="ECO:0007669"/>
    <property type="project" value="InterPro"/>
</dbReference>